<dbReference type="GO" id="GO:0016758">
    <property type="term" value="F:hexosyltransferase activity"/>
    <property type="evidence" value="ECO:0007669"/>
    <property type="project" value="UniProtKB-ARBA"/>
</dbReference>
<dbReference type="PANTHER" id="PTHR22916:SF65">
    <property type="entry name" value="SLR1065 PROTEIN"/>
    <property type="match status" value="1"/>
</dbReference>
<protein>
    <recommendedName>
        <fullName evidence="1">Glycosyltransferase 2-like domain-containing protein</fullName>
    </recommendedName>
</protein>
<dbReference type="SUPFAM" id="SSF53448">
    <property type="entry name" value="Nucleotide-diphospho-sugar transferases"/>
    <property type="match status" value="1"/>
</dbReference>
<dbReference type="Proteomes" id="UP000235826">
    <property type="component" value="Chromosome"/>
</dbReference>
<sequence length="314" mass="36871">MEALVSIIIPVYNRESLLVETLESIQCQTYKNWECVIVDDHSTDNSIKLIERFIEEDSRFVLFKRPNNKIKGANSCRNYGFEKCRGSYVNWFDSDDIMHPDFIKKKAEAFKDNMDAVISKTKMFSNTINNIVGQENRTTLTSNILEDFLTLKITWYLPDIMWKKSFLENKVLFDEDLLAGQDRDFYARVLLDNPSMVVIDNYLTYYRWHDASTTKEVGNKKNFLLRKSILASTSKYIHILITKKRITNTLRLFYFKTIIKYLPFLYHDKESVNALIKVLKTLSFFNMNIVINWGKFSLAYLSLKLTGKGEKLLK</sequence>
<reference evidence="2 3" key="1">
    <citation type="submission" date="2018-01" db="EMBL/GenBank/DDBJ databases">
        <title>Complete genome sequence of Flavivirga eckloniae ECD14 isolated from seaweed Ecklonia cava.</title>
        <authorList>
            <person name="Lee J.H."/>
            <person name="Baik K.S."/>
            <person name="Seong C.N."/>
        </authorList>
    </citation>
    <scope>NUCLEOTIDE SEQUENCE [LARGE SCALE GENOMIC DNA]</scope>
    <source>
        <strain evidence="2 3">ECD14</strain>
    </source>
</reference>
<dbReference type="OrthoDB" id="597270at2"/>
<dbReference type="RefSeq" id="WP_102754835.1">
    <property type="nucleotide sequence ID" value="NZ_CP025791.1"/>
</dbReference>
<dbReference type="KEGG" id="fek:C1H87_05385"/>
<feature type="domain" description="Glycosyltransferase 2-like" evidence="1">
    <location>
        <begin position="6"/>
        <end position="140"/>
    </location>
</feature>
<accession>A0A2K9PNL2</accession>
<dbReference type="Gene3D" id="3.90.550.10">
    <property type="entry name" value="Spore Coat Polysaccharide Biosynthesis Protein SpsA, Chain A"/>
    <property type="match status" value="1"/>
</dbReference>
<gene>
    <name evidence="2" type="ORF">C1H87_05385</name>
</gene>
<dbReference type="EMBL" id="CP025791">
    <property type="protein sequence ID" value="AUP78177.1"/>
    <property type="molecule type" value="Genomic_DNA"/>
</dbReference>
<dbReference type="AlphaFoldDB" id="A0A2K9PNL2"/>
<evidence type="ECO:0000313" key="3">
    <source>
        <dbReference type="Proteomes" id="UP000235826"/>
    </source>
</evidence>
<keyword evidence="3" id="KW-1185">Reference proteome</keyword>
<dbReference type="PANTHER" id="PTHR22916">
    <property type="entry name" value="GLYCOSYLTRANSFERASE"/>
    <property type="match status" value="1"/>
</dbReference>
<evidence type="ECO:0000259" key="1">
    <source>
        <dbReference type="Pfam" id="PF00535"/>
    </source>
</evidence>
<dbReference type="InterPro" id="IPR001173">
    <property type="entry name" value="Glyco_trans_2-like"/>
</dbReference>
<evidence type="ECO:0000313" key="2">
    <source>
        <dbReference type="EMBL" id="AUP78177.1"/>
    </source>
</evidence>
<dbReference type="Pfam" id="PF00535">
    <property type="entry name" value="Glycos_transf_2"/>
    <property type="match status" value="1"/>
</dbReference>
<dbReference type="InterPro" id="IPR029044">
    <property type="entry name" value="Nucleotide-diphossugar_trans"/>
</dbReference>
<dbReference type="CDD" id="cd00761">
    <property type="entry name" value="Glyco_tranf_GTA_type"/>
    <property type="match status" value="1"/>
</dbReference>
<proteinExistence type="predicted"/>
<name>A0A2K9PNL2_9FLAO</name>
<organism evidence="2 3">
    <name type="scientific">Flavivirga eckloniae</name>
    <dbReference type="NCBI Taxonomy" id="1803846"/>
    <lineage>
        <taxon>Bacteria</taxon>
        <taxon>Pseudomonadati</taxon>
        <taxon>Bacteroidota</taxon>
        <taxon>Flavobacteriia</taxon>
        <taxon>Flavobacteriales</taxon>
        <taxon>Flavobacteriaceae</taxon>
        <taxon>Flavivirga</taxon>
    </lineage>
</organism>